<feature type="coiled-coil region" evidence="2">
    <location>
        <begin position="143"/>
        <end position="170"/>
    </location>
</feature>
<keyword evidence="1" id="KW-0802">TPR repeat</keyword>
<protein>
    <submittedName>
        <fullName evidence="3">Tetratricopeptide repeat protein</fullName>
    </submittedName>
</protein>
<organism evidence="3 4">
    <name type="scientific">Adlercreutzia wanghongyangiae</name>
    <dbReference type="NCBI Taxonomy" id="3111451"/>
    <lineage>
        <taxon>Bacteria</taxon>
        <taxon>Bacillati</taxon>
        <taxon>Actinomycetota</taxon>
        <taxon>Coriobacteriia</taxon>
        <taxon>Eggerthellales</taxon>
        <taxon>Eggerthellaceae</taxon>
        <taxon>Adlercreutzia</taxon>
    </lineage>
</organism>
<evidence type="ECO:0000313" key="4">
    <source>
        <dbReference type="Proteomes" id="UP001349994"/>
    </source>
</evidence>
<dbReference type="Pfam" id="PF08238">
    <property type="entry name" value="Sel1"/>
    <property type="match status" value="1"/>
</dbReference>
<dbReference type="InterPro" id="IPR011990">
    <property type="entry name" value="TPR-like_helical_dom_sf"/>
</dbReference>
<dbReference type="PROSITE" id="PS50005">
    <property type="entry name" value="TPR"/>
    <property type="match status" value="1"/>
</dbReference>
<dbReference type="Proteomes" id="UP001349994">
    <property type="component" value="Unassembled WGS sequence"/>
</dbReference>
<dbReference type="PANTHER" id="PTHR11102">
    <property type="entry name" value="SEL-1-LIKE PROTEIN"/>
    <property type="match status" value="1"/>
</dbReference>
<proteinExistence type="predicted"/>
<evidence type="ECO:0000256" key="1">
    <source>
        <dbReference type="PROSITE-ProRule" id="PRU00339"/>
    </source>
</evidence>
<evidence type="ECO:0000256" key="2">
    <source>
        <dbReference type="SAM" id="Coils"/>
    </source>
</evidence>
<dbReference type="RefSeq" id="WP_338209638.1">
    <property type="nucleotide sequence ID" value="NZ_JAYMFF010000007.1"/>
</dbReference>
<dbReference type="EMBL" id="JAYMFF010000007">
    <property type="protein sequence ID" value="MEC4175714.1"/>
    <property type="molecule type" value="Genomic_DNA"/>
</dbReference>
<feature type="repeat" description="TPR" evidence="1">
    <location>
        <begin position="130"/>
        <end position="163"/>
    </location>
</feature>
<reference evidence="3 4" key="1">
    <citation type="submission" date="2024-01" db="EMBL/GenBank/DDBJ databases">
        <title>novel species in genus Adlercreutzia.</title>
        <authorList>
            <person name="Liu X."/>
        </authorList>
    </citation>
    <scope>NUCLEOTIDE SEQUENCE [LARGE SCALE GENOMIC DNA]</scope>
    <source>
        <strain evidence="3 4">R7</strain>
    </source>
</reference>
<accession>A0ABU6IH16</accession>
<dbReference type="Gene3D" id="1.25.40.10">
    <property type="entry name" value="Tetratricopeptide repeat domain"/>
    <property type="match status" value="2"/>
</dbReference>
<dbReference type="Pfam" id="PF12895">
    <property type="entry name" value="ANAPC3"/>
    <property type="match status" value="1"/>
</dbReference>
<keyword evidence="4" id="KW-1185">Reference proteome</keyword>
<gene>
    <name evidence="3" type="ORF">VIN30_04560</name>
</gene>
<name>A0ABU6IH16_9ACTN</name>
<dbReference type="InterPro" id="IPR019734">
    <property type="entry name" value="TPR_rpt"/>
</dbReference>
<keyword evidence="2" id="KW-0175">Coiled coil</keyword>
<dbReference type="SUPFAM" id="SSF81901">
    <property type="entry name" value="HCP-like"/>
    <property type="match status" value="1"/>
</dbReference>
<dbReference type="PANTHER" id="PTHR11102:SF160">
    <property type="entry name" value="ERAD-ASSOCIATED E3 UBIQUITIN-PROTEIN LIGASE COMPONENT HRD3"/>
    <property type="match status" value="1"/>
</dbReference>
<evidence type="ECO:0000313" key="3">
    <source>
        <dbReference type="EMBL" id="MEC4175714.1"/>
    </source>
</evidence>
<dbReference type="InterPro" id="IPR006597">
    <property type="entry name" value="Sel1-like"/>
</dbReference>
<sequence>MLSEAGIEQMIEKYQDSDMGRALYWQGRLAALRGDEKTAARFYLWSSGQGDACGACALGRCYRSGKGVSVDTEKAFEFAMKAARAGDCGGCLDVGLLLKDGVGAERDREEAILWFKRAAMNRECSVNNKVKAIMWVGDCHYENGDLERALEAYQEAIEAAGNKLECKRALASCLDKAGFAEWARMRYISAREYWEREQRVLYEYGQVASDFDYDSDSNVDRVTKNIIIAADRVNGLVGLGGDVVSEVFS</sequence>
<dbReference type="SMART" id="SM00671">
    <property type="entry name" value="SEL1"/>
    <property type="match status" value="3"/>
</dbReference>
<dbReference type="InterPro" id="IPR050767">
    <property type="entry name" value="Sel1_AlgK"/>
</dbReference>
<comment type="caution">
    <text evidence="3">The sequence shown here is derived from an EMBL/GenBank/DDBJ whole genome shotgun (WGS) entry which is preliminary data.</text>
</comment>